<evidence type="ECO:0000256" key="10">
    <source>
        <dbReference type="ARBA" id="ARBA00023225"/>
    </source>
</evidence>
<evidence type="ECO:0000256" key="2">
    <source>
        <dbReference type="ARBA" id="ARBA00010004"/>
    </source>
</evidence>
<keyword evidence="4" id="KW-0813">Transport</keyword>
<keyword evidence="9" id="KW-0472">Membrane</keyword>
<evidence type="ECO:0000256" key="7">
    <source>
        <dbReference type="ARBA" id="ARBA00022795"/>
    </source>
</evidence>
<dbReference type="GO" id="GO:0071973">
    <property type="term" value="P:bacterial-type flagellum-dependent cell motility"/>
    <property type="evidence" value="ECO:0007669"/>
    <property type="project" value="InterPro"/>
</dbReference>
<evidence type="ECO:0000256" key="4">
    <source>
        <dbReference type="ARBA" id="ARBA00022448"/>
    </source>
</evidence>
<evidence type="ECO:0000313" key="12">
    <source>
        <dbReference type="EMBL" id="MCJ2378586.1"/>
    </source>
</evidence>
<keyword evidence="12" id="KW-0966">Cell projection</keyword>
<evidence type="ECO:0000256" key="9">
    <source>
        <dbReference type="ARBA" id="ARBA00023136"/>
    </source>
</evidence>
<dbReference type="GO" id="GO:0015031">
    <property type="term" value="P:protein transport"/>
    <property type="evidence" value="ECO:0007669"/>
    <property type="project" value="UniProtKB-KW"/>
</dbReference>
<evidence type="ECO:0000313" key="13">
    <source>
        <dbReference type="Proteomes" id="UP001139488"/>
    </source>
</evidence>
<keyword evidence="7" id="KW-1005">Bacterial flagellum biogenesis</keyword>
<evidence type="ECO:0000256" key="8">
    <source>
        <dbReference type="ARBA" id="ARBA00022927"/>
    </source>
</evidence>
<protein>
    <recommendedName>
        <fullName evidence="3">Flagellar FliJ protein</fullName>
    </recommendedName>
</protein>
<evidence type="ECO:0000256" key="1">
    <source>
        <dbReference type="ARBA" id="ARBA00004413"/>
    </source>
</evidence>
<comment type="similarity">
    <text evidence="2">Belongs to the FliJ family.</text>
</comment>
<keyword evidence="5" id="KW-1003">Cell membrane</keyword>
<dbReference type="InterPro" id="IPR053716">
    <property type="entry name" value="Flag_assembly_chemotaxis_eff"/>
</dbReference>
<name>A0A9X1WE09_9VIBR</name>
<dbReference type="Proteomes" id="UP001139488">
    <property type="component" value="Unassembled WGS sequence"/>
</dbReference>
<dbReference type="InterPro" id="IPR012823">
    <property type="entry name" value="Flagell_FliJ"/>
</dbReference>
<evidence type="ECO:0000256" key="6">
    <source>
        <dbReference type="ARBA" id="ARBA00022500"/>
    </source>
</evidence>
<dbReference type="GO" id="GO:0005886">
    <property type="term" value="C:plasma membrane"/>
    <property type="evidence" value="ECO:0007669"/>
    <property type="project" value="UniProtKB-SubCell"/>
</dbReference>
<dbReference type="Gene3D" id="1.10.287.1700">
    <property type="match status" value="1"/>
</dbReference>
<dbReference type="RefSeq" id="WP_244358975.1">
    <property type="nucleotide sequence ID" value="NZ_JAJNNZ010000018.1"/>
</dbReference>
<dbReference type="GO" id="GO:0009288">
    <property type="term" value="C:bacterial-type flagellum"/>
    <property type="evidence" value="ECO:0007669"/>
    <property type="project" value="InterPro"/>
</dbReference>
<dbReference type="AlphaFoldDB" id="A0A9X1WE09"/>
<keyword evidence="11" id="KW-0175">Coiled coil</keyword>
<dbReference type="Pfam" id="PF02050">
    <property type="entry name" value="FliJ"/>
    <property type="match status" value="1"/>
</dbReference>
<evidence type="ECO:0000256" key="11">
    <source>
        <dbReference type="SAM" id="Coils"/>
    </source>
</evidence>
<keyword evidence="6" id="KW-0145">Chemotaxis</keyword>
<keyword evidence="12" id="KW-0969">Cilium</keyword>
<organism evidence="12 13">
    <name type="scientific">Vibrio gelatinilyticus</name>
    <dbReference type="NCBI Taxonomy" id="2893468"/>
    <lineage>
        <taxon>Bacteria</taxon>
        <taxon>Pseudomonadati</taxon>
        <taxon>Pseudomonadota</taxon>
        <taxon>Gammaproteobacteria</taxon>
        <taxon>Vibrionales</taxon>
        <taxon>Vibrionaceae</taxon>
        <taxon>Vibrio</taxon>
    </lineage>
</organism>
<accession>A0A9X1WE09</accession>
<evidence type="ECO:0000256" key="3">
    <source>
        <dbReference type="ARBA" id="ARBA00020392"/>
    </source>
</evidence>
<sequence>MDAKIKAVGKLTQVAEKRRDQVGQQLESMRQQSQHLELQLSQLSQLRTHQSGELQQNTTMTSANLMNLNMVDQMLHKMLVHHRHEHAVMEAQCSSVQKELEHKHARVKGLEQVMERWQAKQNYEKARKEQKMIEDIINSRIRKRVL</sequence>
<dbReference type="EMBL" id="JAJNNZ010000018">
    <property type="protein sequence ID" value="MCJ2378586.1"/>
    <property type="molecule type" value="Genomic_DNA"/>
</dbReference>
<comment type="subcellular location">
    <subcellularLocation>
        <location evidence="1">Cell membrane</location>
        <topology evidence="1">Peripheral membrane protein</topology>
        <orientation evidence="1">Cytoplasmic side</orientation>
    </subcellularLocation>
</comment>
<feature type="coiled-coil region" evidence="11">
    <location>
        <begin position="19"/>
        <end position="46"/>
    </location>
</feature>
<dbReference type="GO" id="GO:0044781">
    <property type="term" value="P:bacterial-type flagellum organization"/>
    <property type="evidence" value="ECO:0007669"/>
    <property type="project" value="UniProtKB-KW"/>
</dbReference>
<dbReference type="NCBIfam" id="TIGR02473">
    <property type="entry name" value="flagell_FliJ"/>
    <property type="match status" value="1"/>
</dbReference>
<dbReference type="GO" id="GO:0006935">
    <property type="term" value="P:chemotaxis"/>
    <property type="evidence" value="ECO:0007669"/>
    <property type="project" value="UniProtKB-KW"/>
</dbReference>
<reference evidence="12" key="1">
    <citation type="submission" date="2021-11" db="EMBL/GenBank/DDBJ databases">
        <title>Vibrio ZSDE26 sp. nov. and Vibrio ZSDZ34 sp. nov., isolated from coastal seawater in Qingdao.</title>
        <authorList>
            <person name="Zhang P."/>
        </authorList>
    </citation>
    <scope>NUCLEOTIDE SEQUENCE</scope>
    <source>
        <strain evidence="12">ZSDZ34</strain>
    </source>
</reference>
<comment type="caution">
    <text evidence="12">The sequence shown here is derived from an EMBL/GenBank/DDBJ whole genome shotgun (WGS) entry which is preliminary data.</text>
</comment>
<keyword evidence="13" id="KW-1185">Reference proteome</keyword>
<keyword evidence="10" id="KW-1006">Bacterial flagellum protein export</keyword>
<evidence type="ECO:0000256" key="5">
    <source>
        <dbReference type="ARBA" id="ARBA00022475"/>
    </source>
</evidence>
<gene>
    <name evidence="12" type="primary">fliJ</name>
    <name evidence="12" type="ORF">LNL84_17385</name>
</gene>
<proteinExistence type="inferred from homology"/>
<keyword evidence="8" id="KW-0653">Protein transport</keyword>
<keyword evidence="12" id="KW-0282">Flagellum</keyword>